<organism evidence="1 2">
    <name type="scientific">Coemansia furcata</name>
    <dbReference type="NCBI Taxonomy" id="417177"/>
    <lineage>
        <taxon>Eukaryota</taxon>
        <taxon>Fungi</taxon>
        <taxon>Fungi incertae sedis</taxon>
        <taxon>Zoopagomycota</taxon>
        <taxon>Kickxellomycotina</taxon>
        <taxon>Kickxellomycetes</taxon>
        <taxon>Kickxellales</taxon>
        <taxon>Kickxellaceae</taxon>
        <taxon>Coemansia</taxon>
    </lineage>
</organism>
<gene>
    <name evidence="1" type="ORF">H4S07_000158</name>
</gene>
<proteinExistence type="predicted"/>
<comment type="caution">
    <text evidence="1">The sequence shown here is derived from an EMBL/GenBank/DDBJ whole genome shotgun (WGS) entry which is preliminary data.</text>
</comment>
<sequence>MTGVDRLTQAAYKFKTLNITKNSAELAQIIKVDSRYTTTVLRDIWNTDGNWNALLTHTANNATTELSLMHFRAAAEFCQSNFVEAYTCQLSSYQAFLRSFSYMDRWGVHPLLAMCKDLYLLACRADNQLTGAGQPATKLEEATRAINQGFSMCMTDREPVLRNSRKWGTYHLANLLFALYLRQKAFNMCNSMIRAIKASELPALDQFPMGDQVSFRYYRGLLAFQGENFAAAKEDLMFALEHCHRDAYRNKTRILMRLAPIMMIEGSMPQSRLLRRYPPIKALYGGLVKAAMLGDLRQFDAILLDKEQQLASLGTYIAVEHVRRIAVRQLLYKIYLIDGKNSRMSFERVRAGFWVAGLGDVSVFEIESILADMVAAGFIKGYLAHDHGVAVLSKQQPFPPIKSVKRLRNEGTVSLEWISPLVSEDRRCAEAVANLLQANQFEPVPRCMDVAVHLVQGLKQLQLLDTPYARQSFEDLYSSVLDYVGKVIVQIKQVCSVMFIYYVRGAVTSTGLLVSPAASLLTTLVGSNCQSIFEPSAAASLVATLMTEDIYSDRYAPWLQSVYAWCLSKAATLEMRLAAWSMFPIFCHHMERRGKDGYVTVLESVRVTIDDPPQLLEIVSSTVGYLACARAGCLELRTTGSNKDSGSASIVAVLLQDASAKRHASSDDQSSCSRVGQPLYCTVCDYITEEQTSSSRKSPHAFSLALQTVSLSGWLSYWFIASSRQNEATSIQFLRGICRFVRHAPPEDVGLKASPLGQGTVRRLTSSSREVRLAAIDAVLAYSQVNPPDSEKTMEIKRVNRAETMRTLAKLAQDIQEPSIVEETLQLVAGGVGCACELQEATLGVVLPFLVDYYCRDNVFLRAVAMEQLLHIAYEHGISLARLLSAFAGNISCTLASTLAQHSPRSFMHCMQILETTPKQFLRQHQDTILPHLVASGNEAALRNVAEILDVQLPVLCVNQAPVVFVKIFLMDDQLMHQAMLRFVRLISVGSGMDADQVEVNIPSLLRSCSVKLIFNLILALGEEDGILRRRARSALLTVQSILASASTDVKQGVSTIVQRSVDNLKDVSNGQSPRSGGSIQQQQQSLSSELADFLAQHILGVLAYVNELLRDSEQSSSSNKIADVVAYHQQQRRRMVLRAIGELAILLGPRSLPFAPNIVASLTPPLDGPLAATALRAWETLAENLSHTLISADQINLLIVPLLTTFATCNEATRQGAASAINRVVRLHERAVEQNFLRICPIPDDPLLADSYNVVHRLQLAQSLQDRTLHLTRLLKTKDATVVMCAANELCSLIGQNEHAIGKWKLKLLPGYSASILMPESESAAHSSDNESNAALIAHAVEALKVACGVGGQLGEMAAASCAACLAAIGSISGQSLNEAGAGRLDSGGPTPSNSMVSFYNVHDVEKQMDMVFRLIIDHLSLAFASAPSPGVQTCAAYTIQELLRHVGFTKGLLYANTDDKDGPPSPMTTARAGRKRRDMSKRPQLTAHEQWLCGMWNAMPPDVVQVIKPLLDTKYAIQQSSRPAADAKQPRAPCVWRSANHIAWLRMLVVELTNALPSVSAYSVFKLCLSAAKEGSVEMLLFLLPQVAYQYCMLATQAGRNTDKVIVVNDDDDEDVSIEDDGTNDRAFLKEAYDTANILGEEIRIVLSNDADRVLMPTDQWRMCKETMLDLLDGLSNHLRDQQESRTNNKRGVRSDAKVANATPEEQAISLLVDSVPSQLVAQAAVSCSQYERAMLHTELALRGSSAGSFPTLFGNVDDGAVAAVMELYFSMGDADGVAGAASCRKHMDLNLSVRKYEIEGNWSHALIGHESLLRSQPESEECQRGWISCLQKMGQWEGAWAASKELFRAEPSRDSERQLNTACFAAAWRLGKWDWVASAIGEKEQQKTAGASQDILPSFDALNSALLLRVSGGDGSYMRGLELQPRLRASMMPGHSIAGGIPKCSIEEICGLALRAVGRGIAETATFRKQALSNSYATASAPDAQNEIHAHMLGDITLLVKYLGSVNSVDQTPGHLPNMLGSLAEQWRARVSYLPPAYSVQEPVLALHTRLYDIVMSRYIGHVSEDDRRVCADIVMRQVISTHLQAAQLARLAGFRATALGILTHAELTCAAKPTLLAPLQIEHAQILWEEGYASDAMSAISRVADSLWAKLRSQYEDDDGADVAAVSVVGTVSTNSQVIETDRVRAAGSLDIYDTKAAFAKAALYLSIWQEVTNSVSTTDLQKRYERILRVQESDKAHYEFGHFYDNTFTSLSDKDISRGSKAQQENRVLQVGTLQYYIVRHYSRSVIYSPRYLFQALPRLLTVWLDFGTNILQPAEAKNIRLVERYKSCNRIILNMSRRLPSYHFLVVLSQLVSRICHTNDEVHAVLESIILRVLEHYPQQALWQLMGVQRSTYAARSERCNGILAKARASQGVEAKGGRGRNRSVGIGGLIQQASKLTDMLLGMCNAVPPARTVTTMRMSKDFKQLLNSTPLDIIVPLERCLVPNLPDTYGGIKHELALSSRHDGTDASGSGSAMDGAKVTAQAMSERAMLHQPFSSDLPTISSFGDEIEVMSSLQRPKKITMHGSDGRAYSFLCKPKDDLRKDARLMEFNSMINQLLRSNTQTQKRGLHIRTYAVVPLNEECGLIQWVANTAGLRQIIMKLYKARGVQMSVPQIKALLDKKSPAPAVVFTEQILPLFPSVFHEWFLQSFPDPPRWLESRTNFTRSAAVMSMVGYILGLGDRHCENILLDENTGNVLHVDFNCLFEKGMTLEKPEKVPFRLTHNMVDAMGVTGYEGTFRKTCEMTLSVLREHRDGLMSVLESFLHDPLVEWNKRVTRGNRVVSVKEIAGAQPNEQASRCLYTIKRKLQGIMQGVALMSVEGQVNELIREATDPVRLFSMYIGWAAYM</sequence>
<dbReference type="EMBL" id="JANBUP010000004">
    <property type="protein sequence ID" value="KAJ2814102.1"/>
    <property type="molecule type" value="Genomic_DNA"/>
</dbReference>
<reference evidence="1" key="1">
    <citation type="submission" date="2022-07" db="EMBL/GenBank/DDBJ databases">
        <title>Phylogenomic reconstructions and comparative analyses of Kickxellomycotina fungi.</title>
        <authorList>
            <person name="Reynolds N.K."/>
            <person name="Stajich J.E."/>
            <person name="Barry K."/>
            <person name="Grigoriev I.V."/>
            <person name="Crous P."/>
            <person name="Smith M.E."/>
        </authorList>
    </citation>
    <scope>NUCLEOTIDE SEQUENCE</scope>
    <source>
        <strain evidence="1">CBS 102833</strain>
    </source>
</reference>
<evidence type="ECO:0000313" key="1">
    <source>
        <dbReference type="EMBL" id="KAJ2814102.1"/>
    </source>
</evidence>
<name>A0ACC1LRJ9_9FUNG</name>
<keyword evidence="2" id="KW-1185">Reference proteome</keyword>
<accession>A0ACC1LRJ9</accession>
<protein>
    <submittedName>
        <fullName evidence="1">Uncharacterized protein</fullName>
    </submittedName>
</protein>
<dbReference type="Proteomes" id="UP001140096">
    <property type="component" value="Unassembled WGS sequence"/>
</dbReference>
<evidence type="ECO:0000313" key="2">
    <source>
        <dbReference type="Proteomes" id="UP001140096"/>
    </source>
</evidence>